<dbReference type="EMBL" id="JAACJM010000050">
    <property type="protein sequence ID" value="KAF5357659.1"/>
    <property type="molecule type" value="Genomic_DNA"/>
</dbReference>
<evidence type="ECO:0000256" key="1">
    <source>
        <dbReference type="SAM" id="MobiDB-lite"/>
    </source>
</evidence>
<feature type="region of interest" description="Disordered" evidence="1">
    <location>
        <begin position="385"/>
        <end position="404"/>
    </location>
</feature>
<protein>
    <submittedName>
        <fullName evidence="2">Uncharacterized protein</fullName>
    </submittedName>
</protein>
<reference evidence="2 3" key="1">
    <citation type="journal article" date="2020" name="ISME J.">
        <title>Uncovering the hidden diversity of litter-decomposition mechanisms in mushroom-forming fungi.</title>
        <authorList>
            <person name="Floudas D."/>
            <person name="Bentzer J."/>
            <person name="Ahren D."/>
            <person name="Johansson T."/>
            <person name="Persson P."/>
            <person name="Tunlid A."/>
        </authorList>
    </citation>
    <scope>NUCLEOTIDE SEQUENCE [LARGE SCALE GENOMIC DNA]</scope>
    <source>
        <strain evidence="2 3">CBS 291.85</strain>
    </source>
</reference>
<name>A0A8H5G3H7_9AGAR</name>
<keyword evidence="3" id="KW-1185">Reference proteome</keyword>
<sequence length="437" mass="49457">MSIQSLPQSGLQSNSPFPNEILEKIVQEYWSLPLSPDERISFMCNSMLVNTTWILLYMQVSAQDVYILRARYASYLLQILSGQSLMYNKYGNRVHDLHCRSITFRKDLASGAMASAVSDVVEFLQRDANVGGKQCHLPHLHRFSFDIVDRSDISAIFPFKREKIFSIWTTNVPFPSSVTTLEFFFTYKASPFLQYEDAMRDILIIPLFSGVRHLRVYGLPLASVCRMLKLCPNLRTYESDMDLADIEEFSRTDSKSFWDQVSLEDQKSFTGSTNDEWKTQVLEVVGSPASPVVWDMPAALRSKRKVDMSAEKLLAKFTKIYGKVVTDKSGSNAHSKKASFSSIASRSASSSSDELSDPRRWRISSLRYDGSDHSSMSSSDEAIVMPPFQPELSPSVDDGRSSTTCTKSTLQSWTRTKHAARKVFRNLKLSCGHRTHC</sequence>
<evidence type="ECO:0000313" key="2">
    <source>
        <dbReference type="EMBL" id="KAF5357659.1"/>
    </source>
</evidence>
<gene>
    <name evidence="2" type="ORF">D9758_007465</name>
</gene>
<dbReference type="AlphaFoldDB" id="A0A8H5G3H7"/>
<comment type="caution">
    <text evidence="2">The sequence shown here is derived from an EMBL/GenBank/DDBJ whole genome shotgun (WGS) entry which is preliminary data.</text>
</comment>
<organism evidence="2 3">
    <name type="scientific">Tetrapyrgos nigripes</name>
    <dbReference type="NCBI Taxonomy" id="182062"/>
    <lineage>
        <taxon>Eukaryota</taxon>
        <taxon>Fungi</taxon>
        <taxon>Dikarya</taxon>
        <taxon>Basidiomycota</taxon>
        <taxon>Agaricomycotina</taxon>
        <taxon>Agaricomycetes</taxon>
        <taxon>Agaricomycetidae</taxon>
        <taxon>Agaricales</taxon>
        <taxon>Marasmiineae</taxon>
        <taxon>Marasmiaceae</taxon>
        <taxon>Tetrapyrgos</taxon>
    </lineage>
</organism>
<dbReference type="Proteomes" id="UP000559256">
    <property type="component" value="Unassembled WGS sequence"/>
</dbReference>
<accession>A0A8H5G3H7</accession>
<evidence type="ECO:0000313" key="3">
    <source>
        <dbReference type="Proteomes" id="UP000559256"/>
    </source>
</evidence>
<proteinExistence type="predicted"/>
<dbReference type="OrthoDB" id="2836053at2759"/>